<dbReference type="CDD" id="cd12912">
    <property type="entry name" value="PDC2_MCP_like"/>
    <property type="match status" value="1"/>
</dbReference>
<dbReference type="InterPro" id="IPR004089">
    <property type="entry name" value="MCPsignal_dom"/>
</dbReference>
<keyword evidence="5 10" id="KW-1133">Transmembrane helix</keyword>
<protein>
    <recommendedName>
        <fullName evidence="15">Methyl-accepting chemotaxis protein</fullName>
    </recommendedName>
</protein>
<dbReference type="SMART" id="SM00283">
    <property type="entry name" value="MA"/>
    <property type="match status" value="1"/>
</dbReference>
<evidence type="ECO:0000256" key="5">
    <source>
        <dbReference type="ARBA" id="ARBA00022989"/>
    </source>
</evidence>
<evidence type="ECO:0000259" key="11">
    <source>
        <dbReference type="PROSITE" id="PS50111"/>
    </source>
</evidence>
<keyword evidence="8" id="KW-0807">Transducer</keyword>
<dbReference type="PANTHER" id="PTHR43531:SF11">
    <property type="entry name" value="METHYL-ACCEPTING CHEMOTAXIS PROTEIN 3"/>
    <property type="match status" value="1"/>
</dbReference>
<proteinExistence type="inferred from homology"/>
<feature type="coiled-coil region" evidence="9">
    <location>
        <begin position="465"/>
        <end position="506"/>
    </location>
</feature>
<name>A0ABZ2EV14_9FIRM</name>
<dbReference type="InterPro" id="IPR033479">
    <property type="entry name" value="dCache_1"/>
</dbReference>
<dbReference type="Pfam" id="PF00015">
    <property type="entry name" value="MCPsignal"/>
    <property type="match status" value="1"/>
</dbReference>
<keyword evidence="9" id="KW-0175">Coiled coil</keyword>
<keyword evidence="4 10" id="KW-0812">Transmembrane</keyword>
<dbReference type="InterPro" id="IPR004090">
    <property type="entry name" value="Chemotax_Me-accpt_rcpt"/>
</dbReference>
<organism evidence="13 14">
    <name type="scientific">Terrisporobacter glycolicus ATCC 14880 = DSM 1288</name>
    <dbReference type="NCBI Taxonomy" id="1121315"/>
    <lineage>
        <taxon>Bacteria</taxon>
        <taxon>Bacillati</taxon>
        <taxon>Bacillota</taxon>
        <taxon>Clostridia</taxon>
        <taxon>Peptostreptococcales</taxon>
        <taxon>Peptostreptococcaceae</taxon>
        <taxon>Terrisporobacter</taxon>
    </lineage>
</organism>
<evidence type="ECO:0000313" key="13">
    <source>
        <dbReference type="EMBL" id="WWD83299.1"/>
    </source>
</evidence>
<dbReference type="PROSITE" id="PS50885">
    <property type="entry name" value="HAMP"/>
    <property type="match status" value="1"/>
</dbReference>
<evidence type="ECO:0000256" key="2">
    <source>
        <dbReference type="ARBA" id="ARBA00022475"/>
    </source>
</evidence>
<dbReference type="InterPro" id="IPR051310">
    <property type="entry name" value="MCP_chemotaxis"/>
</dbReference>
<evidence type="ECO:0000313" key="14">
    <source>
        <dbReference type="Proteomes" id="UP001348492"/>
    </source>
</evidence>
<keyword evidence="14" id="KW-1185">Reference proteome</keyword>
<dbReference type="InterPro" id="IPR029151">
    <property type="entry name" value="Sensor-like_sf"/>
</dbReference>
<keyword evidence="3" id="KW-0145">Chemotaxis</keyword>
<keyword evidence="6 10" id="KW-0472">Membrane</keyword>
<evidence type="ECO:0000256" key="6">
    <source>
        <dbReference type="ARBA" id="ARBA00023136"/>
    </source>
</evidence>
<evidence type="ECO:0008006" key="15">
    <source>
        <dbReference type="Google" id="ProtNLM"/>
    </source>
</evidence>
<dbReference type="Gene3D" id="6.10.340.10">
    <property type="match status" value="1"/>
</dbReference>
<gene>
    <name evidence="13" type="ORF">TEGL_17070</name>
</gene>
<evidence type="ECO:0000256" key="7">
    <source>
        <dbReference type="ARBA" id="ARBA00029447"/>
    </source>
</evidence>
<keyword evidence="2" id="KW-1003">Cell membrane</keyword>
<dbReference type="PANTHER" id="PTHR43531">
    <property type="entry name" value="PROTEIN ICFG"/>
    <property type="match status" value="1"/>
</dbReference>
<evidence type="ECO:0000256" key="3">
    <source>
        <dbReference type="ARBA" id="ARBA00022500"/>
    </source>
</evidence>
<dbReference type="Proteomes" id="UP001348492">
    <property type="component" value="Chromosome"/>
</dbReference>
<dbReference type="PROSITE" id="PS50111">
    <property type="entry name" value="CHEMOTAXIS_TRANSDUC_2"/>
    <property type="match status" value="1"/>
</dbReference>
<evidence type="ECO:0000256" key="1">
    <source>
        <dbReference type="ARBA" id="ARBA00004651"/>
    </source>
</evidence>
<dbReference type="Gene3D" id="3.30.450.20">
    <property type="entry name" value="PAS domain"/>
    <property type="match status" value="1"/>
</dbReference>
<evidence type="ECO:0000256" key="9">
    <source>
        <dbReference type="SAM" id="Coils"/>
    </source>
</evidence>
<dbReference type="PRINTS" id="PR00260">
    <property type="entry name" value="CHEMTRNSDUCR"/>
</dbReference>
<reference evidence="13 14" key="1">
    <citation type="journal article" date="2023" name="PLoS ONE">
        <title>Genome-based metabolic and phylogenomic analysis of three Terrisporobacter species.</title>
        <authorList>
            <person name="Boer T."/>
            <person name="Bengelsdorf F.R."/>
            <person name="Bomeke M."/>
            <person name="Daniel R."/>
            <person name="Poehlein A."/>
        </authorList>
    </citation>
    <scope>NUCLEOTIDE SEQUENCE [LARGE SCALE GENOMIC DNA]</scope>
    <source>
        <strain evidence="13 14">DSM 1288</strain>
    </source>
</reference>
<dbReference type="RefSeq" id="WP_018591279.1">
    <property type="nucleotide sequence ID" value="NZ_CP117523.1"/>
</dbReference>
<comment type="similarity">
    <text evidence="7">Belongs to the methyl-accepting chemotaxis (MCP) protein family.</text>
</comment>
<evidence type="ECO:0000256" key="4">
    <source>
        <dbReference type="ARBA" id="ARBA00022692"/>
    </source>
</evidence>
<feature type="transmembrane region" description="Helical" evidence="10">
    <location>
        <begin position="312"/>
        <end position="329"/>
    </location>
</feature>
<dbReference type="SUPFAM" id="SSF103190">
    <property type="entry name" value="Sensory domain-like"/>
    <property type="match status" value="1"/>
</dbReference>
<dbReference type="Pfam" id="PF02743">
    <property type="entry name" value="dCache_1"/>
    <property type="match status" value="1"/>
</dbReference>
<dbReference type="EMBL" id="CP117523">
    <property type="protein sequence ID" value="WWD83299.1"/>
    <property type="molecule type" value="Genomic_DNA"/>
</dbReference>
<evidence type="ECO:0000256" key="10">
    <source>
        <dbReference type="SAM" id="Phobius"/>
    </source>
</evidence>
<dbReference type="Gene3D" id="1.10.287.950">
    <property type="entry name" value="Methyl-accepting chemotaxis protein"/>
    <property type="match status" value="1"/>
</dbReference>
<dbReference type="CDD" id="cd06225">
    <property type="entry name" value="HAMP"/>
    <property type="match status" value="1"/>
</dbReference>
<evidence type="ECO:0000256" key="8">
    <source>
        <dbReference type="PROSITE-ProRule" id="PRU00284"/>
    </source>
</evidence>
<feature type="transmembrane region" description="Helical" evidence="10">
    <location>
        <begin position="32"/>
        <end position="56"/>
    </location>
</feature>
<sequence length="689" mass="74506">MINKKFKLENLREFFKKNKVKNDIKLGIKQKLLFSSIITLMVMAVVIGTVSLLTSYKSTELSVEKILEETVETTSNRIDNMLEVYRKLANEMSAHDAFINVTSDKSKKNKQKMLDKVNKIHEMHPDIYDMVIIGKDGVDLISGLDLSDRQYFKDTMEKKKALTNDIVINKEDGKAILTTTAPIIVNGEVQGVVGVITDAMFLSEIATDVEIGETGRVAIVNSKGTDIGNSNKELVKEEYNVIEAANKDKSLQPLAEIYKDMIGGNTGVKEFKGANGKEFVGYAPIDNTNGWNIAITAEKSEFMQAILDGGKIIILFIIIALALGIYITLRSANNIVNPIIACVDRIKLLAQGDLSSPVPSVTTNDEIEILASATSDLVNNMSEIIYDIDEVLTSISKGDLTVETNANYIGEFVSIKNSSDNIIKSLNEVMEDITLTSNQVASGANEVSMGAQSLAQGSSEQAASVEELSASIEDVSDKINSSSENANKANEVVKEAGEKMQDSNAKMKEMMSAIELINLKSNEISKIIKIIDDIAFQTNILALNAAVEAARAGDAGKGFAVVADEVRNLSAKSAEAAKNTALLIEETVNAINVGSEIAEDTAKSLEESVSNTNLATKIVDDISSNLSDQSASANQIRESIEQVSAVIQSNSATSEESAAASEELTGQSFAMNELISRFKLCSKDKNVNN</sequence>
<dbReference type="InterPro" id="IPR003660">
    <property type="entry name" value="HAMP_dom"/>
</dbReference>
<dbReference type="SUPFAM" id="SSF58104">
    <property type="entry name" value="Methyl-accepting chemotaxis protein (MCP) signaling domain"/>
    <property type="match status" value="1"/>
</dbReference>
<evidence type="ECO:0000259" key="12">
    <source>
        <dbReference type="PROSITE" id="PS50885"/>
    </source>
</evidence>
<feature type="domain" description="HAMP" evidence="12">
    <location>
        <begin position="333"/>
        <end position="386"/>
    </location>
</feature>
<feature type="domain" description="Methyl-accepting transducer" evidence="11">
    <location>
        <begin position="436"/>
        <end position="665"/>
    </location>
</feature>
<accession>A0ABZ2EV14</accession>
<comment type="subcellular location">
    <subcellularLocation>
        <location evidence="1">Cell membrane</location>
        <topology evidence="1">Multi-pass membrane protein</topology>
    </subcellularLocation>
</comment>